<dbReference type="Pfam" id="PF10604">
    <property type="entry name" value="Polyketide_cyc2"/>
    <property type="match status" value="1"/>
</dbReference>
<dbReference type="Proteomes" id="UP000188324">
    <property type="component" value="Chromosome"/>
</dbReference>
<reference evidence="1 2" key="1">
    <citation type="journal article" date="2016" name="Int. J. Syst. Evol. Microbiol.">
        <title>Tessaracoccus flavus sp. nov., isolated from the drainage system of a lindane-producing factory.</title>
        <authorList>
            <person name="Kumari R."/>
            <person name="Singh P."/>
            <person name="Schumann P."/>
            <person name="Lal R."/>
        </authorList>
    </citation>
    <scope>NUCLEOTIDE SEQUENCE [LARGE SCALE GENOMIC DNA]</scope>
    <source>
        <strain evidence="1 2">RP1T</strain>
    </source>
</reference>
<dbReference type="KEGG" id="tfl:RPIT_08470"/>
<organism evidence="1 2">
    <name type="scientific">Tessaracoccus flavus</name>
    <dbReference type="NCBI Taxonomy" id="1610493"/>
    <lineage>
        <taxon>Bacteria</taxon>
        <taxon>Bacillati</taxon>
        <taxon>Actinomycetota</taxon>
        <taxon>Actinomycetes</taxon>
        <taxon>Propionibacteriales</taxon>
        <taxon>Propionibacteriaceae</taxon>
        <taxon>Tessaracoccus</taxon>
    </lineage>
</organism>
<gene>
    <name evidence="1" type="ORF">RPIT_08470</name>
</gene>
<sequence length="128" mass="14228">MGKLRLTARGPADVGEVWARYTQPRRWAGWAPHLREVQYPEGVIEPDTTGVVRGVGLAARFRIDSLDEEARTWAWTVRLGPLQVTFDHGVEEEPDGSCAWVVIHAPWPVVVVYAPIARYALGRLVAAS</sequence>
<evidence type="ECO:0000313" key="2">
    <source>
        <dbReference type="Proteomes" id="UP000188324"/>
    </source>
</evidence>
<dbReference type="InterPro" id="IPR019587">
    <property type="entry name" value="Polyketide_cyclase/dehydratase"/>
</dbReference>
<dbReference type="SUPFAM" id="SSF55961">
    <property type="entry name" value="Bet v1-like"/>
    <property type="match status" value="1"/>
</dbReference>
<dbReference type="CDD" id="cd07812">
    <property type="entry name" value="SRPBCC"/>
    <property type="match status" value="1"/>
</dbReference>
<dbReference type="EMBL" id="CP019605">
    <property type="protein sequence ID" value="AQP46089.1"/>
    <property type="molecule type" value="Genomic_DNA"/>
</dbReference>
<protein>
    <submittedName>
        <fullName evidence="1">Uncharacterized protein</fullName>
    </submittedName>
</protein>
<accession>A0A1Q2CIZ3</accession>
<proteinExistence type="predicted"/>
<name>A0A1Q2CIZ3_9ACTN</name>
<dbReference type="InterPro" id="IPR023393">
    <property type="entry name" value="START-like_dom_sf"/>
</dbReference>
<evidence type="ECO:0000313" key="1">
    <source>
        <dbReference type="EMBL" id="AQP46089.1"/>
    </source>
</evidence>
<dbReference type="Gene3D" id="3.30.530.20">
    <property type="match status" value="1"/>
</dbReference>
<dbReference type="AlphaFoldDB" id="A0A1Q2CIZ3"/>
<keyword evidence="2" id="KW-1185">Reference proteome</keyword>